<evidence type="ECO:0000256" key="1">
    <source>
        <dbReference type="ARBA" id="ARBA00006216"/>
    </source>
</evidence>
<dbReference type="GO" id="GO:0005524">
    <property type="term" value="F:ATP binding"/>
    <property type="evidence" value="ECO:0007669"/>
    <property type="project" value="UniProtKB-KW"/>
</dbReference>
<evidence type="ECO:0000313" key="7">
    <source>
        <dbReference type="EMBL" id="SDR60172.1"/>
    </source>
</evidence>
<dbReference type="PANTHER" id="PTHR43204">
    <property type="entry name" value="ABC TRANSPORTER I FAMILY MEMBER 6, CHLOROPLASTIC"/>
    <property type="match status" value="1"/>
</dbReference>
<name>A0A1H1KDM6_9BURK</name>
<evidence type="ECO:0000313" key="8">
    <source>
        <dbReference type="Proteomes" id="UP000199365"/>
    </source>
</evidence>
<sequence>MLEISNLQVEVDGKKILRGIDLDVRAGEVHAIMGPNGSGKSTLAQVLAGREDFAVTGGEVSYLGRDLLALAPEERAHQGLFLAFQYPVEIPGVSNVYLLKAALNAQRRYRGEPEFDAMEFLQRVKEKMTLMRMDESLLYRAVNEGFSGGEKKRNEILQMVVLEPRLAILDETDSGLDIDALQIVAQGVNSMRSPERAIVLVTHYQRLLDYVVPDRVHVLANGRIVKSGSRELALELERKGYGWIDDEAVQPENTASEESAGHP</sequence>
<dbReference type="CDD" id="cd03217">
    <property type="entry name" value="ABC_FeS_Assembly"/>
    <property type="match status" value="1"/>
</dbReference>
<dbReference type="PROSITE" id="PS00211">
    <property type="entry name" value="ABC_TRANSPORTER_1"/>
    <property type="match status" value="1"/>
</dbReference>
<dbReference type="InterPro" id="IPR003439">
    <property type="entry name" value="ABC_transporter-like_ATP-bd"/>
</dbReference>
<reference evidence="8" key="1">
    <citation type="submission" date="2016-10" db="EMBL/GenBank/DDBJ databases">
        <authorList>
            <person name="Varghese N."/>
            <person name="Submissions S."/>
        </authorList>
    </citation>
    <scope>NUCLEOTIDE SEQUENCE [LARGE SCALE GENOMIC DNA]</scope>
    <source>
        <strain evidence="8">DUS833</strain>
    </source>
</reference>
<dbReference type="STRING" id="157910.SAMN05445850_7170"/>
<feature type="domain" description="ABC transporter" evidence="6">
    <location>
        <begin position="2"/>
        <end position="246"/>
    </location>
</feature>
<keyword evidence="4" id="KW-0547">Nucleotide-binding</keyword>
<dbReference type="PANTHER" id="PTHR43204:SF1">
    <property type="entry name" value="ABC TRANSPORTER I FAMILY MEMBER 6, CHLOROPLASTIC"/>
    <property type="match status" value="1"/>
</dbReference>
<organism evidence="7 8">
    <name type="scientific">Paraburkholderia tuberum</name>
    <dbReference type="NCBI Taxonomy" id="157910"/>
    <lineage>
        <taxon>Bacteria</taxon>
        <taxon>Pseudomonadati</taxon>
        <taxon>Pseudomonadota</taxon>
        <taxon>Betaproteobacteria</taxon>
        <taxon>Burkholderiales</taxon>
        <taxon>Burkholderiaceae</taxon>
        <taxon>Paraburkholderia</taxon>
    </lineage>
</organism>
<gene>
    <name evidence="7" type="ORF">SAMN05445850_7170</name>
</gene>
<dbReference type="PROSITE" id="PS50893">
    <property type="entry name" value="ABC_TRANSPORTER_2"/>
    <property type="match status" value="1"/>
</dbReference>
<dbReference type="AlphaFoldDB" id="A0A1H1KDM6"/>
<accession>A0A1H1KDM6</accession>
<dbReference type="Proteomes" id="UP000199365">
    <property type="component" value="Unassembled WGS sequence"/>
</dbReference>
<dbReference type="RefSeq" id="WP_090811487.1">
    <property type="nucleotide sequence ID" value="NZ_FNKX01000003.1"/>
</dbReference>
<dbReference type="SMART" id="SM00382">
    <property type="entry name" value="AAA"/>
    <property type="match status" value="1"/>
</dbReference>
<dbReference type="Pfam" id="PF00005">
    <property type="entry name" value="ABC_tran"/>
    <property type="match status" value="1"/>
</dbReference>
<keyword evidence="3" id="KW-0997">Cell inner membrane</keyword>
<keyword evidence="8" id="KW-1185">Reference proteome</keyword>
<dbReference type="NCBIfam" id="TIGR01978">
    <property type="entry name" value="sufC"/>
    <property type="match status" value="1"/>
</dbReference>
<evidence type="ECO:0000256" key="3">
    <source>
        <dbReference type="ARBA" id="ARBA00022519"/>
    </source>
</evidence>
<dbReference type="InterPro" id="IPR017871">
    <property type="entry name" value="ABC_transporter-like_CS"/>
</dbReference>
<keyword evidence="3" id="KW-0472">Membrane</keyword>
<protein>
    <submittedName>
        <fullName evidence="7">Iron-regulated ABC transporter ATPase subunit SufC</fullName>
    </submittedName>
</protein>
<keyword evidence="5" id="KW-0067">ATP-binding</keyword>
<proteinExistence type="inferred from homology"/>
<evidence type="ECO:0000256" key="5">
    <source>
        <dbReference type="ARBA" id="ARBA00022840"/>
    </source>
</evidence>
<keyword evidence="2" id="KW-1003">Cell membrane</keyword>
<evidence type="ECO:0000259" key="6">
    <source>
        <dbReference type="PROSITE" id="PS50893"/>
    </source>
</evidence>
<evidence type="ECO:0000256" key="2">
    <source>
        <dbReference type="ARBA" id="ARBA00022475"/>
    </source>
</evidence>
<dbReference type="InterPro" id="IPR010230">
    <property type="entry name" value="FeS-cluster_ATPase_SufC"/>
</dbReference>
<dbReference type="EMBL" id="FNKX01000003">
    <property type="protein sequence ID" value="SDR60172.1"/>
    <property type="molecule type" value="Genomic_DNA"/>
</dbReference>
<dbReference type="Gene3D" id="3.40.50.300">
    <property type="entry name" value="P-loop containing nucleotide triphosphate hydrolases"/>
    <property type="match status" value="1"/>
</dbReference>
<dbReference type="InterPro" id="IPR003593">
    <property type="entry name" value="AAA+_ATPase"/>
</dbReference>
<dbReference type="GO" id="GO:0016887">
    <property type="term" value="F:ATP hydrolysis activity"/>
    <property type="evidence" value="ECO:0007669"/>
    <property type="project" value="InterPro"/>
</dbReference>
<dbReference type="SUPFAM" id="SSF52540">
    <property type="entry name" value="P-loop containing nucleoside triphosphate hydrolases"/>
    <property type="match status" value="1"/>
</dbReference>
<comment type="similarity">
    <text evidence="1">Belongs to the ABC transporter superfamily. Ycf16 family.</text>
</comment>
<dbReference type="InterPro" id="IPR027417">
    <property type="entry name" value="P-loop_NTPase"/>
</dbReference>
<evidence type="ECO:0000256" key="4">
    <source>
        <dbReference type="ARBA" id="ARBA00022741"/>
    </source>
</evidence>